<evidence type="ECO:0000259" key="2">
    <source>
        <dbReference type="Pfam" id="PF03551"/>
    </source>
</evidence>
<dbReference type="SUPFAM" id="SSF46785">
    <property type="entry name" value="Winged helix' DNA-binding domain"/>
    <property type="match status" value="1"/>
</dbReference>
<sequence length="112" mass="13001">MATAHLILGLLANQPRHGYDVKTLHSQRFPRVKPLALGQVYATLHRLERDGLIRLARRDRRCGPERNTYAVTEAGLFVFYSPSTDQHRDRSRRSRRRRLSGPSRRPLDCPSR</sequence>
<dbReference type="Gene3D" id="1.10.10.10">
    <property type="entry name" value="Winged helix-like DNA-binding domain superfamily/Winged helix DNA-binding domain"/>
    <property type="match status" value="1"/>
</dbReference>
<reference evidence="3 4" key="1">
    <citation type="submission" date="2021-02" db="EMBL/GenBank/DDBJ databases">
        <authorList>
            <person name="Lee D.-H."/>
        </authorList>
    </citation>
    <scope>NUCLEOTIDE SEQUENCE [LARGE SCALE GENOMIC DNA]</scope>
    <source>
        <strain evidence="3 4">MMS20-R2-29</strain>
    </source>
</reference>
<protein>
    <submittedName>
        <fullName evidence="3">PadR family transcriptional regulator</fullName>
    </submittedName>
</protein>
<dbReference type="InterPro" id="IPR036390">
    <property type="entry name" value="WH_DNA-bd_sf"/>
</dbReference>
<dbReference type="EMBL" id="JAFEUO010000007">
    <property type="protein sequence ID" value="MBM7085577.1"/>
    <property type="molecule type" value="Genomic_DNA"/>
</dbReference>
<feature type="region of interest" description="Disordered" evidence="1">
    <location>
        <begin position="83"/>
        <end position="112"/>
    </location>
</feature>
<keyword evidence="4" id="KW-1185">Reference proteome</keyword>
<dbReference type="RefSeq" id="WP_204960802.1">
    <property type="nucleotide sequence ID" value="NZ_JAFEUO010000007.1"/>
</dbReference>
<gene>
    <name evidence="3" type="ORF">JQN84_23935</name>
</gene>
<organism evidence="3 4">
    <name type="scientific">Micromonospora humidisoli</name>
    <dbReference type="NCBI Taxonomy" id="2807622"/>
    <lineage>
        <taxon>Bacteria</taxon>
        <taxon>Bacillati</taxon>
        <taxon>Actinomycetota</taxon>
        <taxon>Actinomycetes</taxon>
        <taxon>Micromonosporales</taxon>
        <taxon>Micromonosporaceae</taxon>
        <taxon>Micromonospora</taxon>
    </lineage>
</organism>
<accession>A0ABS2JGC6</accession>
<dbReference type="PANTHER" id="PTHR43252:SF6">
    <property type="entry name" value="NEGATIVE TRANSCRIPTION REGULATOR PADR"/>
    <property type="match status" value="1"/>
</dbReference>
<dbReference type="PANTHER" id="PTHR43252">
    <property type="entry name" value="TRANSCRIPTIONAL REGULATOR YQJI"/>
    <property type="match status" value="1"/>
</dbReference>
<evidence type="ECO:0000313" key="3">
    <source>
        <dbReference type="EMBL" id="MBM7085577.1"/>
    </source>
</evidence>
<proteinExistence type="predicted"/>
<comment type="caution">
    <text evidence="3">The sequence shown here is derived from an EMBL/GenBank/DDBJ whole genome shotgun (WGS) entry which is preliminary data.</text>
</comment>
<dbReference type="Proteomes" id="UP000809587">
    <property type="component" value="Unassembled WGS sequence"/>
</dbReference>
<feature type="compositionally biased region" description="Basic residues" evidence="1">
    <location>
        <begin position="89"/>
        <end position="99"/>
    </location>
</feature>
<dbReference type="Pfam" id="PF03551">
    <property type="entry name" value="PadR"/>
    <property type="match status" value="1"/>
</dbReference>
<name>A0ABS2JGC6_9ACTN</name>
<evidence type="ECO:0000256" key="1">
    <source>
        <dbReference type="SAM" id="MobiDB-lite"/>
    </source>
</evidence>
<dbReference type="InterPro" id="IPR005149">
    <property type="entry name" value="Tscrpt_reg_PadR_N"/>
</dbReference>
<feature type="domain" description="Transcription regulator PadR N-terminal" evidence="2">
    <location>
        <begin position="7"/>
        <end position="75"/>
    </location>
</feature>
<evidence type="ECO:0000313" key="4">
    <source>
        <dbReference type="Proteomes" id="UP000809587"/>
    </source>
</evidence>
<dbReference type="InterPro" id="IPR036388">
    <property type="entry name" value="WH-like_DNA-bd_sf"/>
</dbReference>